<dbReference type="Gene3D" id="1.10.287.1490">
    <property type="match status" value="1"/>
</dbReference>
<dbReference type="EMBL" id="PKKO01000003">
    <property type="protein sequence ID" value="PKY72366.1"/>
    <property type="molecule type" value="Genomic_DNA"/>
</dbReference>
<dbReference type="PANTHER" id="PTHR37813">
    <property type="entry name" value="FELS-2 PROPHAGE PROTEIN"/>
    <property type="match status" value="1"/>
</dbReference>
<dbReference type="NCBIfam" id="TIGR02675">
    <property type="entry name" value="tape_meas_nterm"/>
    <property type="match status" value="1"/>
</dbReference>
<evidence type="ECO:0000256" key="2">
    <source>
        <dbReference type="SAM" id="Phobius"/>
    </source>
</evidence>
<feature type="transmembrane region" description="Helical" evidence="2">
    <location>
        <begin position="762"/>
        <end position="781"/>
    </location>
</feature>
<feature type="transmembrane region" description="Helical" evidence="2">
    <location>
        <begin position="839"/>
        <end position="860"/>
    </location>
</feature>
<feature type="transmembrane region" description="Helical" evidence="2">
    <location>
        <begin position="960"/>
        <end position="978"/>
    </location>
</feature>
<keyword evidence="5" id="KW-1185">Reference proteome</keyword>
<evidence type="ECO:0000313" key="4">
    <source>
        <dbReference type="EMBL" id="PKY72366.1"/>
    </source>
</evidence>
<proteinExistence type="predicted"/>
<feature type="coiled-coil region" evidence="1">
    <location>
        <begin position="57"/>
        <end position="203"/>
    </location>
</feature>
<dbReference type="AlphaFoldDB" id="A0A2I1IML2"/>
<feature type="transmembrane region" description="Helical" evidence="2">
    <location>
        <begin position="793"/>
        <end position="819"/>
    </location>
</feature>
<comment type="caution">
    <text evidence="4">The sequence shown here is derived from an EMBL/GenBank/DDBJ whole genome shotgun (WGS) entry which is preliminary data.</text>
</comment>
<feature type="transmembrane region" description="Helical" evidence="2">
    <location>
        <begin position="633"/>
        <end position="659"/>
    </location>
</feature>
<dbReference type="RefSeq" id="WP_024332441.1">
    <property type="nucleotide sequence ID" value="NZ_PKKO01000003.1"/>
</dbReference>
<protein>
    <submittedName>
        <fullName evidence="4">Tape measure domain-containing protein</fullName>
    </submittedName>
</protein>
<keyword evidence="2" id="KW-1133">Transmembrane helix</keyword>
<evidence type="ECO:0000313" key="5">
    <source>
        <dbReference type="Proteomes" id="UP000235122"/>
    </source>
</evidence>
<feature type="transmembrane region" description="Helical" evidence="2">
    <location>
        <begin position="671"/>
        <end position="690"/>
    </location>
</feature>
<dbReference type="InterPro" id="IPR013491">
    <property type="entry name" value="Tape_meas_N"/>
</dbReference>
<accession>A0A2I1IML2</accession>
<dbReference type="GeneID" id="35865883"/>
<dbReference type="Pfam" id="PF20155">
    <property type="entry name" value="TMP_3"/>
    <property type="match status" value="1"/>
</dbReference>
<name>A0A2I1IML2_9ACTO</name>
<dbReference type="PANTHER" id="PTHR37813:SF1">
    <property type="entry name" value="FELS-2 PROPHAGE PROTEIN"/>
    <property type="match status" value="1"/>
</dbReference>
<keyword evidence="2" id="KW-0472">Membrane</keyword>
<sequence>MAGRNILVGSAAVSVFPTFKGVRSATNKAAKKTGEMFGSQLKKSVGAASKGIGSPALEELQKSSNKAAKELSTLQALAGKAGGRVSAARAAAANAERALANARRQSANANGAIRVAETKLAEAVKKYGDESSQAVAAAERLQAAKRKAATASDNVRAKEEALERAQHKVSQAERSQAEATAKVAKAQEEAKAAATRYASAQEKVAAEARKAAAEARALRQSMQLPSLHMPKAVAEAFGRVSGAVTNAASAISTRFNNATAPVMRVGKAVDRGVNSTLRAAGKVAIGAAAAIGTTLTGSIGSAVSRVDTLNNFPRIMANLGYSASDAAKSAKKLSEKLRGLPTSLQDIMPLVQQIAPLTGSLDEATNVGLAFNNMLVASGKSTADQSRAMQQYTQMLATGKVDMLSWKTLMEVMPAQMNQLAESLLGAGKSGFDLYDALRDGKLTMEDVNKAMVKLNDEGGSNFASFAKQAKDASKGIQTAWTNLKTRITGAMASIIQAIGPEKISGALDRVGAAIGKIGDAFDRAASGPGAKAFSATIGHIASLMPMVGAAVTPLLTKLPLIGGAFRGVGGPGLWVIAIFGSMVANSKKLQDALSKVANKLATAFSGSGAGAQNALGGISDLLGRLGDTIAPIVGLVGSLAASLGGVLLNAALSVLGALADLAAKISGNKVAMTALQVVLTGLVGAWGLYKTVTTAATAATAITKAAFGTLSFALKGAAVAQRAITAATALTKVALGGLSSKLRIAAVAQAAFNAVMAINPIVLVVAGIAALVAALVWFFTQTEAGRKAWRVFTVYLTTAWQAIKATAVAIWQGLAAFLSGLWENIKTVVFTAWEAIKAIFAPAIEFIKNLIIVFAAVLLTIWQGISAAVMWVWNGIVAFLTPIITTITTVISTGIEFVRGIWASVWGWVASFFTAIWNNLVAFFTPIINRIRSIIAAVTGAIRGIWASVWGWVSSFFSGVWNNLVGFASGAISRLAGVLGRIRSAVWGAVSGAGSWLVQTGRNIITGLWRGISGAIGWLRSLVSNALGSIVSWAKSKLGIHSPSRVFRDQVGAMISEGIAVGITTRISSARGAMSDLVDGAQEELQGLQGVRAAVSVAGNAAAGGPGVARNVVTQTFNVRADDPEAAARYFNTRTRQELGVIA</sequence>
<keyword evidence="2" id="KW-0812">Transmembrane</keyword>
<reference evidence="4 5" key="1">
    <citation type="submission" date="2017-12" db="EMBL/GenBank/DDBJ databases">
        <title>Phylogenetic diversity of female urinary microbiome.</title>
        <authorList>
            <person name="Thomas-White K."/>
            <person name="Wolfe A.J."/>
        </authorList>
    </citation>
    <scope>NUCLEOTIDE SEQUENCE [LARGE SCALE GENOMIC DNA]</scope>
    <source>
        <strain evidence="4 5">UMB0402</strain>
    </source>
</reference>
<evidence type="ECO:0000256" key="1">
    <source>
        <dbReference type="SAM" id="Coils"/>
    </source>
</evidence>
<dbReference type="Proteomes" id="UP000235122">
    <property type="component" value="Unassembled WGS sequence"/>
</dbReference>
<feature type="domain" description="Tape measure protein N-terminal" evidence="3">
    <location>
        <begin position="301"/>
        <end position="495"/>
    </location>
</feature>
<feature type="transmembrane region" description="Helical" evidence="2">
    <location>
        <begin position="902"/>
        <end position="923"/>
    </location>
</feature>
<organism evidence="4 5">
    <name type="scientific">Winkia neuii</name>
    <dbReference type="NCBI Taxonomy" id="33007"/>
    <lineage>
        <taxon>Bacteria</taxon>
        <taxon>Bacillati</taxon>
        <taxon>Actinomycetota</taxon>
        <taxon>Actinomycetes</taxon>
        <taxon>Actinomycetales</taxon>
        <taxon>Actinomycetaceae</taxon>
        <taxon>Winkia</taxon>
    </lineage>
</organism>
<gene>
    <name evidence="4" type="ORF">CYJ19_05860</name>
</gene>
<evidence type="ECO:0000259" key="3">
    <source>
        <dbReference type="Pfam" id="PF20155"/>
    </source>
</evidence>
<keyword evidence="1" id="KW-0175">Coiled coil</keyword>
<feature type="transmembrane region" description="Helical" evidence="2">
    <location>
        <begin position="872"/>
        <end position="896"/>
    </location>
</feature>